<protein>
    <submittedName>
        <fullName evidence="4">Methyltransferase</fullName>
    </submittedName>
</protein>
<dbReference type="RefSeq" id="WP_188718298.1">
    <property type="nucleotide sequence ID" value="NZ_BAABBD010000003.1"/>
</dbReference>
<organism evidence="4 5">
    <name type="scientific">Agrococcus terreus</name>
    <dbReference type="NCBI Taxonomy" id="574649"/>
    <lineage>
        <taxon>Bacteria</taxon>
        <taxon>Bacillati</taxon>
        <taxon>Actinomycetota</taxon>
        <taxon>Actinomycetes</taxon>
        <taxon>Micrococcales</taxon>
        <taxon>Microbacteriaceae</taxon>
        <taxon>Agrococcus</taxon>
    </lineage>
</organism>
<sequence>MTRIIGGLAGGLRLHVPLRGTRPTSERVREALFGALDARSLCDGARVLDLYAGSGALGLEAASRGAETVVLVERDRAAAKVAERNAEAVAKAGAARALVEQVGVAQYLQRTGRRFDLVFLDPPYDLPDAELEAALAELAPALEHPATVVLERSRRSAPVALPGDLELERSRDYGDTTLLYLGTRGTLADASAPEPDAEAAPEAEAAP</sequence>
<dbReference type="GO" id="GO:0032259">
    <property type="term" value="P:methylation"/>
    <property type="evidence" value="ECO:0007669"/>
    <property type="project" value="UniProtKB-KW"/>
</dbReference>
<dbReference type="InterPro" id="IPR004398">
    <property type="entry name" value="RNA_MeTrfase_RsmD"/>
</dbReference>
<dbReference type="EMBL" id="BMLM01000002">
    <property type="protein sequence ID" value="GGN87144.1"/>
    <property type="molecule type" value="Genomic_DNA"/>
</dbReference>
<keyword evidence="1 4" id="KW-0489">Methyltransferase</keyword>
<dbReference type="Proteomes" id="UP000626982">
    <property type="component" value="Unassembled WGS sequence"/>
</dbReference>
<dbReference type="PIRSF" id="PIRSF004553">
    <property type="entry name" value="CHP00095"/>
    <property type="match status" value="1"/>
</dbReference>
<dbReference type="PANTHER" id="PTHR43542">
    <property type="entry name" value="METHYLTRANSFERASE"/>
    <property type="match status" value="1"/>
</dbReference>
<gene>
    <name evidence="4" type="ORF">GCM10010968_21360</name>
</gene>
<evidence type="ECO:0000256" key="1">
    <source>
        <dbReference type="ARBA" id="ARBA00022603"/>
    </source>
</evidence>
<evidence type="ECO:0000313" key="4">
    <source>
        <dbReference type="EMBL" id="GGN87144.1"/>
    </source>
</evidence>
<dbReference type="PROSITE" id="PS00092">
    <property type="entry name" value="N6_MTASE"/>
    <property type="match status" value="1"/>
</dbReference>
<keyword evidence="2" id="KW-0808">Transferase</keyword>
<dbReference type="Pfam" id="PF03602">
    <property type="entry name" value="Cons_hypoth95"/>
    <property type="match status" value="1"/>
</dbReference>
<keyword evidence="5" id="KW-1185">Reference proteome</keyword>
<dbReference type="NCBIfam" id="TIGR00095">
    <property type="entry name" value="16S rRNA (guanine(966)-N(2))-methyltransferase RsmD"/>
    <property type="match status" value="1"/>
</dbReference>
<dbReference type="PANTHER" id="PTHR43542:SF1">
    <property type="entry name" value="METHYLTRANSFERASE"/>
    <property type="match status" value="1"/>
</dbReference>
<evidence type="ECO:0000256" key="2">
    <source>
        <dbReference type="ARBA" id="ARBA00022679"/>
    </source>
</evidence>
<dbReference type="SUPFAM" id="SSF53335">
    <property type="entry name" value="S-adenosyl-L-methionine-dependent methyltransferases"/>
    <property type="match status" value="1"/>
</dbReference>
<reference evidence="5" key="1">
    <citation type="journal article" date="2019" name="Int. J. Syst. Evol. Microbiol.">
        <title>The Global Catalogue of Microorganisms (GCM) 10K type strain sequencing project: providing services to taxonomists for standard genome sequencing and annotation.</title>
        <authorList>
            <consortium name="The Broad Institute Genomics Platform"/>
            <consortium name="The Broad Institute Genome Sequencing Center for Infectious Disease"/>
            <person name="Wu L."/>
            <person name="Ma J."/>
        </authorList>
    </citation>
    <scope>NUCLEOTIDE SEQUENCE [LARGE SCALE GENOMIC DNA]</scope>
    <source>
        <strain evidence="5">CGMCC 1.6960</strain>
    </source>
</reference>
<comment type="caution">
    <text evidence="4">The sequence shown here is derived from an EMBL/GenBank/DDBJ whole genome shotgun (WGS) entry which is preliminary data.</text>
</comment>
<evidence type="ECO:0000313" key="5">
    <source>
        <dbReference type="Proteomes" id="UP000626982"/>
    </source>
</evidence>
<proteinExistence type="predicted"/>
<dbReference type="Gene3D" id="3.40.50.150">
    <property type="entry name" value="Vaccinia Virus protein VP39"/>
    <property type="match status" value="1"/>
</dbReference>
<name>A0ABQ2KLL2_9MICO</name>
<dbReference type="InterPro" id="IPR029063">
    <property type="entry name" value="SAM-dependent_MTases_sf"/>
</dbReference>
<dbReference type="InterPro" id="IPR002052">
    <property type="entry name" value="DNA_methylase_N6_adenine_CS"/>
</dbReference>
<dbReference type="GO" id="GO:0008168">
    <property type="term" value="F:methyltransferase activity"/>
    <property type="evidence" value="ECO:0007669"/>
    <property type="project" value="UniProtKB-KW"/>
</dbReference>
<feature type="region of interest" description="Disordered" evidence="3">
    <location>
        <begin position="186"/>
        <end position="207"/>
    </location>
</feature>
<evidence type="ECO:0000256" key="3">
    <source>
        <dbReference type="SAM" id="MobiDB-lite"/>
    </source>
</evidence>
<accession>A0ABQ2KLL2</accession>
<dbReference type="CDD" id="cd02440">
    <property type="entry name" value="AdoMet_MTases"/>
    <property type="match status" value="1"/>
</dbReference>